<gene>
    <name evidence="2" type="ORF">JMA_38530</name>
</gene>
<evidence type="ECO:0000256" key="1">
    <source>
        <dbReference type="SAM" id="Phobius"/>
    </source>
</evidence>
<dbReference type="HOGENOM" id="CLU_2954351_0_0_9"/>
<dbReference type="EMBL" id="CP009417">
    <property type="protein sequence ID" value="AJD93171.1"/>
    <property type="molecule type" value="Genomic_DNA"/>
</dbReference>
<feature type="transmembrane region" description="Helical" evidence="1">
    <location>
        <begin position="34"/>
        <end position="50"/>
    </location>
</feature>
<name>A0A0B5ASS1_9BACL</name>
<dbReference type="Proteomes" id="UP000031449">
    <property type="component" value="Plasmid unnamed"/>
</dbReference>
<keyword evidence="2" id="KW-0614">Plasmid</keyword>
<evidence type="ECO:0000313" key="3">
    <source>
        <dbReference type="Proteomes" id="UP000031449"/>
    </source>
</evidence>
<reference evidence="2 3" key="1">
    <citation type="submission" date="2014-08" db="EMBL/GenBank/DDBJ databases">
        <title>Complete genome of a marine bacteria Jeotgalibacillus malaysiensis.</title>
        <authorList>
            <person name="Yaakop A.S."/>
            <person name="Chan K.-G."/>
            <person name="Goh K.M."/>
        </authorList>
    </citation>
    <scope>NUCLEOTIDE SEQUENCE [LARGE SCALE GENOMIC DNA]</scope>
    <source>
        <strain evidence="2 3">D5</strain>
        <plasmid evidence="3">Plasmid</plasmid>
    </source>
</reference>
<evidence type="ECO:0000313" key="2">
    <source>
        <dbReference type="EMBL" id="AJD93171.1"/>
    </source>
</evidence>
<keyword evidence="1" id="KW-0812">Transmembrane</keyword>
<sequence length="59" mass="6720">MKSFIVKVVIIGLTYFLFARPFISSMESGAHQDIAILGFGALMMILLNVWEERKKTKTK</sequence>
<protein>
    <submittedName>
        <fullName evidence="2">Uncharacterized protein</fullName>
    </submittedName>
</protein>
<dbReference type="BioCyc" id="JESP1508404:G14D9-13137-MONOMER"/>
<organism evidence="2 3">
    <name type="scientific">Jeotgalibacillus malaysiensis</name>
    <dbReference type="NCBI Taxonomy" id="1508404"/>
    <lineage>
        <taxon>Bacteria</taxon>
        <taxon>Bacillati</taxon>
        <taxon>Bacillota</taxon>
        <taxon>Bacilli</taxon>
        <taxon>Bacillales</taxon>
        <taxon>Caryophanaceae</taxon>
        <taxon>Jeotgalibacillus</taxon>
    </lineage>
</organism>
<keyword evidence="1" id="KW-1133">Transmembrane helix</keyword>
<proteinExistence type="predicted"/>
<accession>A0A0B5ASS1</accession>
<dbReference type="AlphaFoldDB" id="A0A0B5ASS1"/>
<dbReference type="KEGG" id="jeo:JMA_38530"/>
<keyword evidence="3" id="KW-1185">Reference proteome</keyword>
<keyword evidence="1" id="KW-0472">Membrane</keyword>
<geneLocation type="plasmid" evidence="3"/>